<gene>
    <name evidence="2" type="ORF">SAMN05444406_11027</name>
</gene>
<keyword evidence="1" id="KW-0732">Signal</keyword>
<keyword evidence="3" id="KW-1185">Reference proteome</keyword>
<dbReference type="EMBL" id="FOXR01000010">
    <property type="protein sequence ID" value="SFQ03394.1"/>
    <property type="molecule type" value="Genomic_DNA"/>
</dbReference>
<reference evidence="2 3" key="1">
    <citation type="submission" date="2016-10" db="EMBL/GenBank/DDBJ databases">
        <authorList>
            <person name="de Groot N.N."/>
        </authorList>
    </citation>
    <scope>NUCLEOTIDE SEQUENCE [LARGE SCALE GENOMIC DNA]</scope>
    <source>
        <strain evidence="2 3">DSM 20678</strain>
    </source>
</reference>
<proteinExistence type="predicted"/>
<dbReference type="STRING" id="937334.SAMN05444406_11027"/>
<accession>A0A1I5V784</accession>
<evidence type="ECO:0000313" key="2">
    <source>
        <dbReference type="EMBL" id="SFQ03394.1"/>
    </source>
</evidence>
<feature type="signal peptide" evidence="1">
    <location>
        <begin position="1"/>
        <end position="22"/>
    </location>
</feature>
<dbReference type="RefSeq" id="WP_278292247.1">
    <property type="nucleotide sequence ID" value="NZ_FOXR01000010.1"/>
</dbReference>
<protein>
    <submittedName>
        <fullName evidence="2">Uncharacterized protein</fullName>
    </submittedName>
</protein>
<dbReference type="AlphaFoldDB" id="A0A1I5V784"/>
<evidence type="ECO:0000313" key="3">
    <source>
        <dbReference type="Proteomes" id="UP000198577"/>
    </source>
</evidence>
<name>A0A1I5V784_9FIRM</name>
<organism evidence="2 3">
    <name type="scientific">Caldicoprobacter faecalis</name>
    <dbReference type="NCBI Taxonomy" id="937334"/>
    <lineage>
        <taxon>Bacteria</taxon>
        <taxon>Bacillati</taxon>
        <taxon>Bacillota</taxon>
        <taxon>Clostridia</taxon>
        <taxon>Caldicoprobacterales</taxon>
        <taxon>Caldicoprobacteraceae</taxon>
        <taxon>Caldicoprobacter</taxon>
    </lineage>
</organism>
<feature type="chain" id="PRO_5011510613" evidence="1">
    <location>
        <begin position="23"/>
        <end position="44"/>
    </location>
</feature>
<evidence type="ECO:0000256" key="1">
    <source>
        <dbReference type="SAM" id="SignalP"/>
    </source>
</evidence>
<dbReference type="Proteomes" id="UP000198577">
    <property type="component" value="Unassembled WGS sequence"/>
</dbReference>
<sequence>MKKALAFVLATACFMIPTQALAETDLNQHRVITDYVNRICSITH</sequence>